<dbReference type="Gene3D" id="3.30.420.40">
    <property type="match status" value="2"/>
</dbReference>
<protein>
    <recommendedName>
        <fullName evidence="3">Glucokinase</fullName>
        <ecNumber evidence="2">2.7.1.2</ecNumber>
    </recommendedName>
    <alternativeName>
        <fullName evidence="8">Glucose kinase</fullName>
    </alternativeName>
</protein>
<evidence type="ECO:0000256" key="1">
    <source>
        <dbReference type="ARBA" id="ARBA00006479"/>
    </source>
</evidence>
<dbReference type="InterPro" id="IPR043129">
    <property type="entry name" value="ATPase_NBD"/>
</dbReference>
<gene>
    <name evidence="9" type="ordered locus">Sterm_3072</name>
</gene>
<dbReference type="PANTHER" id="PTHR18964">
    <property type="entry name" value="ROK (REPRESSOR, ORF, KINASE) FAMILY"/>
    <property type="match status" value="1"/>
</dbReference>
<dbReference type="GO" id="GO:0005524">
    <property type="term" value="F:ATP binding"/>
    <property type="evidence" value="ECO:0007669"/>
    <property type="project" value="UniProtKB-KW"/>
</dbReference>
<dbReference type="EC" id="2.7.1.2" evidence="2"/>
<evidence type="ECO:0000256" key="4">
    <source>
        <dbReference type="ARBA" id="ARBA00022679"/>
    </source>
</evidence>
<evidence type="ECO:0000256" key="3">
    <source>
        <dbReference type="ARBA" id="ARBA00014701"/>
    </source>
</evidence>
<evidence type="ECO:0000313" key="10">
    <source>
        <dbReference type="Proteomes" id="UP000000845"/>
    </source>
</evidence>
<dbReference type="RefSeq" id="WP_012862496.1">
    <property type="nucleotide sequence ID" value="NC_013517.1"/>
</dbReference>
<sequence length="314" mass="33544">MDYYVGIDLGGTNTKIGVVDKEGNKIFTTTIKTESIDGYEISLNRIADILKENLKEYEITLDKVGGVGIGVPGPVVQTRIVKFFANFPWPENLNLAEEFEKRIGLKVRADNDVNVITLGEMWKGAGKGHSNVLGIAIGTGIGGGIILNGQLVSGKNGTGGEIGHTKLVRDGKLCGCGQKGCWEAYASATGLIREAQGRLIVNKKNQLYEMTKGRELEAKDVFDAAKAGDKFSVDIVDYEAEYLAMGISNLLNTLDPEIVVLGGGVSLAGDFLIDRVKESLKKYALPSALEGLKIVQAELGNDAGILGAAYLAMM</sequence>
<keyword evidence="10" id="KW-1185">Reference proteome</keyword>
<dbReference type="PANTHER" id="PTHR18964:SF149">
    <property type="entry name" value="BIFUNCTIONAL UDP-N-ACETYLGLUCOSAMINE 2-EPIMERASE_N-ACETYLMANNOSAMINE KINASE"/>
    <property type="match status" value="1"/>
</dbReference>
<organism evidence="9 10">
    <name type="scientific">Sebaldella termitidis (strain ATCC 33386 / NCTC 11300)</name>
    <dbReference type="NCBI Taxonomy" id="526218"/>
    <lineage>
        <taxon>Bacteria</taxon>
        <taxon>Fusobacteriati</taxon>
        <taxon>Fusobacteriota</taxon>
        <taxon>Fusobacteriia</taxon>
        <taxon>Fusobacteriales</taxon>
        <taxon>Leptotrichiaceae</taxon>
        <taxon>Sebaldella</taxon>
    </lineage>
</organism>
<name>D1AP80_SEBTE</name>
<dbReference type="EMBL" id="CP001739">
    <property type="protein sequence ID" value="ACZ09914.1"/>
    <property type="molecule type" value="Genomic_DNA"/>
</dbReference>
<dbReference type="InterPro" id="IPR000600">
    <property type="entry name" value="ROK"/>
</dbReference>
<evidence type="ECO:0000256" key="6">
    <source>
        <dbReference type="ARBA" id="ARBA00022777"/>
    </source>
</evidence>
<dbReference type="eggNOG" id="COG1940">
    <property type="taxonomic scope" value="Bacteria"/>
</dbReference>
<reference evidence="9 10" key="2">
    <citation type="journal article" date="2010" name="Stand. Genomic Sci.">
        <title>Complete genome sequence of Sebaldella termitidis type strain (NCTC 11300).</title>
        <authorList>
            <person name="Harmon-Smith M."/>
            <person name="Celia L."/>
            <person name="Chertkov O."/>
            <person name="Lapidus A."/>
            <person name="Copeland A."/>
            <person name="Glavina Del Rio T."/>
            <person name="Nolan M."/>
            <person name="Lucas S."/>
            <person name="Tice H."/>
            <person name="Cheng J.F."/>
            <person name="Han C."/>
            <person name="Detter J.C."/>
            <person name="Bruce D."/>
            <person name="Goodwin L."/>
            <person name="Pitluck S."/>
            <person name="Pati A."/>
            <person name="Liolios K."/>
            <person name="Ivanova N."/>
            <person name="Mavromatis K."/>
            <person name="Mikhailova N."/>
            <person name="Chen A."/>
            <person name="Palaniappan K."/>
            <person name="Land M."/>
            <person name="Hauser L."/>
            <person name="Chang Y.J."/>
            <person name="Jeffries C.D."/>
            <person name="Brettin T."/>
            <person name="Goker M."/>
            <person name="Beck B."/>
            <person name="Bristow J."/>
            <person name="Eisen J.A."/>
            <person name="Markowitz V."/>
            <person name="Hugenholtz P."/>
            <person name="Kyrpides N.C."/>
            <person name="Klenk H.P."/>
            <person name="Chen F."/>
        </authorList>
    </citation>
    <scope>NUCLEOTIDE SEQUENCE [LARGE SCALE GENOMIC DNA]</scope>
    <source>
        <strain evidence="10">ATCC 33386 / NCTC 11300</strain>
    </source>
</reference>
<reference evidence="10" key="1">
    <citation type="submission" date="2009-09" db="EMBL/GenBank/DDBJ databases">
        <title>The complete chromosome of Sebaldella termitidis ATCC 33386.</title>
        <authorList>
            <consortium name="US DOE Joint Genome Institute (JGI-PGF)"/>
            <person name="Lucas S."/>
            <person name="Copeland A."/>
            <person name="Lapidus A."/>
            <person name="Glavina del Rio T."/>
            <person name="Dalin E."/>
            <person name="Tice H."/>
            <person name="Bruce D."/>
            <person name="Goodwin L."/>
            <person name="Pitluck S."/>
            <person name="Kyrpides N."/>
            <person name="Mavromatis K."/>
            <person name="Ivanova N."/>
            <person name="Mikhailova N."/>
            <person name="Sims D."/>
            <person name="Meincke L."/>
            <person name="Brettin T."/>
            <person name="Detter J.C."/>
            <person name="Han C."/>
            <person name="Larimer F."/>
            <person name="Land M."/>
            <person name="Hauser L."/>
            <person name="Markowitz V."/>
            <person name="Cheng J.F."/>
            <person name="Hugenholtz P."/>
            <person name="Woyke T."/>
            <person name="Wu D."/>
            <person name="Eisen J.A."/>
        </authorList>
    </citation>
    <scope>NUCLEOTIDE SEQUENCE [LARGE SCALE GENOMIC DNA]</scope>
    <source>
        <strain evidence="10">ATCC 33386 / NCTC 11300</strain>
    </source>
</reference>
<comment type="similarity">
    <text evidence="1">Belongs to the ROK (NagC/XylR) family.</text>
</comment>
<evidence type="ECO:0000256" key="2">
    <source>
        <dbReference type="ARBA" id="ARBA00012323"/>
    </source>
</evidence>
<keyword evidence="6" id="KW-0418">Kinase</keyword>
<dbReference type="GO" id="GO:0004340">
    <property type="term" value="F:glucokinase activity"/>
    <property type="evidence" value="ECO:0007669"/>
    <property type="project" value="UniProtKB-EC"/>
</dbReference>
<dbReference type="AlphaFoldDB" id="D1AP80"/>
<keyword evidence="5" id="KW-0547">Nucleotide-binding</keyword>
<dbReference type="InterPro" id="IPR004654">
    <property type="entry name" value="ROK_glcA"/>
</dbReference>
<evidence type="ECO:0000256" key="8">
    <source>
        <dbReference type="ARBA" id="ARBA00032386"/>
    </source>
</evidence>
<dbReference type="NCBIfam" id="TIGR00744">
    <property type="entry name" value="ROK_glcA_fam"/>
    <property type="match status" value="1"/>
</dbReference>
<evidence type="ECO:0000256" key="5">
    <source>
        <dbReference type="ARBA" id="ARBA00022741"/>
    </source>
</evidence>
<dbReference type="PROSITE" id="PS01125">
    <property type="entry name" value="ROK"/>
    <property type="match status" value="1"/>
</dbReference>
<dbReference type="GO" id="GO:0006096">
    <property type="term" value="P:glycolytic process"/>
    <property type="evidence" value="ECO:0007669"/>
    <property type="project" value="InterPro"/>
</dbReference>
<dbReference type="KEGG" id="str:Sterm_3072"/>
<dbReference type="InterPro" id="IPR049874">
    <property type="entry name" value="ROK_cs"/>
</dbReference>
<dbReference type="SUPFAM" id="SSF53067">
    <property type="entry name" value="Actin-like ATPase domain"/>
    <property type="match status" value="1"/>
</dbReference>
<evidence type="ECO:0000256" key="7">
    <source>
        <dbReference type="ARBA" id="ARBA00022840"/>
    </source>
</evidence>
<dbReference type="GO" id="GO:0005737">
    <property type="term" value="C:cytoplasm"/>
    <property type="evidence" value="ECO:0007669"/>
    <property type="project" value="InterPro"/>
</dbReference>
<dbReference type="Proteomes" id="UP000000845">
    <property type="component" value="Chromosome"/>
</dbReference>
<proteinExistence type="inferred from homology"/>
<accession>D1AP80</accession>
<evidence type="ECO:0000313" key="9">
    <source>
        <dbReference type="EMBL" id="ACZ09914.1"/>
    </source>
</evidence>
<dbReference type="Pfam" id="PF00480">
    <property type="entry name" value="ROK"/>
    <property type="match status" value="1"/>
</dbReference>
<dbReference type="STRING" id="526218.Sterm_3072"/>
<keyword evidence="4" id="KW-0808">Transferase</keyword>
<keyword evidence="7" id="KW-0067">ATP-binding</keyword>
<dbReference type="HOGENOM" id="CLU_036604_0_4_0"/>